<comment type="caution">
    <text evidence="10">The sequence shown here is derived from an EMBL/GenBank/DDBJ whole genome shotgun (WGS) entry which is preliminary data.</text>
</comment>
<gene>
    <name evidence="10" type="ORF">LOD99_1673</name>
</gene>
<keyword evidence="11" id="KW-1185">Reference proteome</keyword>
<evidence type="ECO:0000256" key="7">
    <source>
        <dbReference type="ARBA" id="ARBA00023242"/>
    </source>
</evidence>
<evidence type="ECO:0000256" key="1">
    <source>
        <dbReference type="ARBA" id="ARBA00004123"/>
    </source>
</evidence>
<keyword evidence="7" id="KW-0539">Nucleus</keyword>
<feature type="repeat" description="WD" evidence="8">
    <location>
        <begin position="580"/>
        <end position="621"/>
    </location>
</feature>
<dbReference type="PANTHER" id="PTHR19879:SF1">
    <property type="entry name" value="CANNONBALL-RELATED"/>
    <property type="match status" value="1"/>
</dbReference>
<dbReference type="InterPro" id="IPR007582">
    <property type="entry name" value="TFIID_NTD2"/>
</dbReference>
<sequence length="702" mass="79513">MSFVTEESDMTLDCSLISNMEDSLEDPDVSNQSISDKALEMSEIPATPNLQTFHFDPEMFDREDESTEEAKREIKNVFSFLDRKNLKTTYSALMKELDIPSNYDNINSVQGINSITDTVLSTFEAQADKYSSRYSNLCQFINRSLETHRFELSRFLYPIFVHFYIYLIQEGNIQAAKSFFKQHYLSLDDFYRDDLRHLLSISQVEHLETSQYTLNFQREKFSIRISSQTEQLLMRYLHSETANPILNTLSNNVSIDLYDGPPRNVHDVSKHTGALMGETAPSVNRSKVLYGVPTDQNFLEFLEQEANEAEKKKKHKLLQNLSPHKKNKQVSIPNSPQPTRIPVPIKQEREIQSKEPLFRAWLQQAHLSATELPCICFYSFLNCYENVISISINPPGSLICVGFSDSKIRIWALTPLKLRSLKAPDLLADLPQTNEDCTFDQIIDESSTKEVQVLLGHTGPVFSTCFSPDSSLLISASEDGTVRLWSLHTFTQLVCYRGHVFPVWSVEFSPLGFYFASSSHDTTLRIWSTDQILPVRVLAGHYSDVDVCKFHPNGNYIASGSSDRTVRLWDVLDGKCVRIFTGHKGTVHTLAFSTDGKCLASAGRDNRVLVWDIPSGGMMVELKGHAGCVYSLAFSRDDNILASGGMDNCVKLWDMRLILNSSDSDRASYKFVIKSFYTKSSAINMLSFNFSNVLIAAGIYTN</sequence>
<evidence type="ECO:0000313" key="10">
    <source>
        <dbReference type="EMBL" id="KAI6655939.1"/>
    </source>
</evidence>
<dbReference type="GO" id="GO:0016251">
    <property type="term" value="F:RNA polymerase II general transcription initiation factor activity"/>
    <property type="evidence" value="ECO:0007669"/>
    <property type="project" value="TreeGrafter"/>
</dbReference>
<dbReference type="Gene3D" id="2.130.10.10">
    <property type="entry name" value="YVTN repeat-like/Quinoprotein amine dehydrogenase"/>
    <property type="match status" value="3"/>
</dbReference>
<evidence type="ECO:0000256" key="3">
    <source>
        <dbReference type="ARBA" id="ARBA00022574"/>
    </source>
</evidence>
<dbReference type="InterPro" id="IPR019775">
    <property type="entry name" value="WD40_repeat_CS"/>
</dbReference>
<evidence type="ECO:0000256" key="5">
    <source>
        <dbReference type="ARBA" id="ARBA00023015"/>
    </source>
</evidence>
<feature type="repeat" description="WD" evidence="8">
    <location>
        <begin position="622"/>
        <end position="656"/>
    </location>
</feature>
<evidence type="ECO:0000256" key="6">
    <source>
        <dbReference type="ARBA" id="ARBA00023163"/>
    </source>
</evidence>
<dbReference type="SUPFAM" id="SSF50978">
    <property type="entry name" value="WD40 repeat-like"/>
    <property type="match status" value="1"/>
</dbReference>
<comment type="subcellular location">
    <subcellularLocation>
        <location evidence="1">Nucleus</location>
    </subcellularLocation>
</comment>
<dbReference type="PROSITE" id="PS50294">
    <property type="entry name" value="WD_REPEATS_REGION"/>
    <property type="match status" value="5"/>
</dbReference>
<keyword evidence="5" id="KW-0805">Transcription regulation</keyword>
<dbReference type="InterPro" id="IPR036322">
    <property type="entry name" value="WD40_repeat_dom_sf"/>
</dbReference>
<dbReference type="PRINTS" id="PR00320">
    <property type="entry name" value="GPROTEINBRPT"/>
</dbReference>
<dbReference type="InterPro" id="IPR020472">
    <property type="entry name" value="WD40_PAC1"/>
</dbReference>
<dbReference type="PROSITE" id="PS00678">
    <property type="entry name" value="WD_REPEATS_1"/>
    <property type="match status" value="3"/>
</dbReference>
<dbReference type="CDD" id="cd08044">
    <property type="entry name" value="TAF5_NTD2"/>
    <property type="match status" value="1"/>
</dbReference>
<dbReference type="Gene3D" id="1.25.40.500">
    <property type="entry name" value="TFIID subunit TAF5, NTD2 domain"/>
    <property type="match status" value="1"/>
</dbReference>
<evidence type="ECO:0000256" key="8">
    <source>
        <dbReference type="PROSITE-ProRule" id="PRU00221"/>
    </source>
</evidence>
<dbReference type="GO" id="GO:0006367">
    <property type="term" value="P:transcription initiation at RNA polymerase II promoter"/>
    <property type="evidence" value="ECO:0007669"/>
    <property type="project" value="TreeGrafter"/>
</dbReference>
<feature type="repeat" description="WD" evidence="8">
    <location>
        <begin position="454"/>
        <end position="489"/>
    </location>
</feature>
<comment type="similarity">
    <text evidence="2">Belongs to the WD repeat TAF5 family.</text>
</comment>
<dbReference type="Pfam" id="PF00400">
    <property type="entry name" value="WD40"/>
    <property type="match status" value="6"/>
</dbReference>
<evidence type="ECO:0000256" key="4">
    <source>
        <dbReference type="ARBA" id="ARBA00022737"/>
    </source>
</evidence>
<dbReference type="PROSITE" id="PS50082">
    <property type="entry name" value="WD_REPEATS_2"/>
    <property type="match status" value="5"/>
</dbReference>
<accession>A0AAV7K659</accession>
<proteinExistence type="inferred from homology"/>
<organism evidence="10 11">
    <name type="scientific">Oopsacas minuta</name>
    <dbReference type="NCBI Taxonomy" id="111878"/>
    <lineage>
        <taxon>Eukaryota</taxon>
        <taxon>Metazoa</taxon>
        <taxon>Porifera</taxon>
        <taxon>Hexactinellida</taxon>
        <taxon>Hexasterophora</taxon>
        <taxon>Lyssacinosida</taxon>
        <taxon>Leucopsacidae</taxon>
        <taxon>Oopsacas</taxon>
    </lineage>
</organism>
<dbReference type="CDD" id="cd00200">
    <property type="entry name" value="WD40"/>
    <property type="match status" value="1"/>
</dbReference>
<evidence type="ECO:0000259" key="9">
    <source>
        <dbReference type="Pfam" id="PF04494"/>
    </source>
</evidence>
<dbReference type="EMBL" id="JAKMXF010000166">
    <property type="protein sequence ID" value="KAI6655939.1"/>
    <property type="molecule type" value="Genomic_DNA"/>
</dbReference>
<keyword evidence="4" id="KW-0677">Repeat</keyword>
<reference evidence="10 11" key="1">
    <citation type="journal article" date="2023" name="BMC Biol.">
        <title>The compact genome of the sponge Oopsacas minuta (Hexactinellida) is lacking key metazoan core genes.</title>
        <authorList>
            <person name="Santini S."/>
            <person name="Schenkelaars Q."/>
            <person name="Jourda C."/>
            <person name="Duchesne M."/>
            <person name="Belahbib H."/>
            <person name="Rocher C."/>
            <person name="Selva M."/>
            <person name="Riesgo A."/>
            <person name="Vervoort M."/>
            <person name="Leys S.P."/>
            <person name="Kodjabachian L."/>
            <person name="Le Bivic A."/>
            <person name="Borchiellini C."/>
            <person name="Claverie J.M."/>
            <person name="Renard E."/>
        </authorList>
    </citation>
    <scope>NUCLEOTIDE SEQUENCE [LARGE SCALE GENOMIC DNA]</scope>
    <source>
        <strain evidence="10">SPO-2</strain>
    </source>
</reference>
<dbReference type="InterPro" id="IPR015943">
    <property type="entry name" value="WD40/YVTN_repeat-like_dom_sf"/>
</dbReference>
<dbReference type="Proteomes" id="UP001165289">
    <property type="component" value="Unassembled WGS sequence"/>
</dbReference>
<dbReference type="PANTHER" id="PTHR19879">
    <property type="entry name" value="TRANSCRIPTION INITIATION FACTOR TFIID"/>
    <property type="match status" value="1"/>
</dbReference>
<keyword evidence="6" id="KW-0804">Transcription</keyword>
<dbReference type="Pfam" id="PF04494">
    <property type="entry name" value="TFIID_NTD2"/>
    <property type="match status" value="1"/>
</dbReference>
<dbReference type="InterPro" id="IPR037264">
    <property type="entry name" value="TFIID_NTD2_sf"/>
</dbReference>
<feature type="domain" description="TFIID subunit TAF5 NTD2" evidence="9">
    <location>
        <begin position="125"/>
        <end position="251"/>
    </location>
</feature>
<dbReference type="SMART" id="SM00320">
    <property type="entry name" value="WD40"/>
    <property type="match status" value="6"/>
</dbReference>
<evidence type="ECO:0000313" key="11">
    <source>
        <dbReference type="Proteomes" id="UP001165289"/>
    </source>
</evidence>
<name>A0AAV7K659_9METZ</name>
<dbReference type="AlphaFoldDB" id="A0AAV7K659"/>
<dbReference type="GO" id="GO:0005669">
    <property type="term" value="C:transcription factor TFIID complex"/>
    <property type="evidence" value="ECO:0007669"/>
    <property type="project" value="TreeGrafter"/>
</dbReference>
<evidence type="ECO:0000256" key="2">
    <source>
        <dbReference type="ARBA" id="ARBA00009435"/>
    </source>
</evidence>
<keyword evidence="3 8" id="KW-0853">WD repeat</keyword>
<dbReference type="SUPFAM" id="SSF160897">
    <property type="entry name" value="Taf5 N-terminal domain-like"/>
    <property type="match status" value="1"/>
</dbReference>
<dbReference type="InterPro" id="IPR001680">
    <property type="entry name" value="WD40_rpt"/>
</dbReference>
<feature type="repeat" description="WD" evidence="8">
    <location>
        <begin position="538"/>
        <end position="579"/>
    </location>
</feature>
<feature type="repeat" description="WD" evidence="8">
    <location>
        <begin position="496"/>
        <end position="528"/>
    </location>
</feature>
<protein>
    <submittedName>
        <fullName evidence="10">Transcription initiation factor TFIID subunit 5-like isoform X1</fullName>
    </submittedName>
</protein>